<comment type="caution">
    <text evidence="1">The sequence shown here is derived from an EMBL/GenBank/DDBJ whole genome shotgun (WGS) entry which is preliminary data.</text>
</comment>
<proteinExistence type="predicted"/>
<keyword evidence="2" id="KW-1185">Reference proteome</keyword>
<accession>A0ABQ3GA70</accession>
<organism evidence="1 2">
    <name type="scientific">Pseudorhodoferax aquiterrae</name>
    <dbReference type="NCBI Taxonomy" id="747304"/>
    <lineage>
        <taxon>Bacteria</taxon>
        <taxon>Pseudomonadati</taxon>
        <taxon>Pseudomonadota</taxon>
        <taxon>Betaproteobacteria</taxon>
        <taxon>Burkholderiales</taxon>
        <taxon>Comamonadaceae</taxon>
    </lineage>
</organism>
<dbReference type="EMBL" id="BMYK01000026">
    <property type="protein sequence ID" value="GHC98447.1"/>
    <property type="molecule type" value="Genomic_DNA"/>
</dbReference>
<protein>
    <submittedName>
        <fullName evidence="1">Uncharacterized protein</fullName>
    </submittedName>
</protein>
<reference evidence="2" key="1">
    <citation type="journal article" date="2019" name="Int. J. Syst. Evol. Microbiol.">
        <title>The Global Catalogue of Microorganisms (GCM) 10K type strain sequencing project: providing services to taxonomists for standard genome sequencing and annotation.</title>
        <authorList>
            <consortium name="The Broad Institute Genomics Platform"/>
            <consortium name="The Broad Institute Genome Sequencing Center for Infectious Disease"/>
            <person name="Wu L."/>
            <person name="Ma J."/>
        </authorList>
    </citation>
    <scope>NUCLEOTIDE SEQUENCE [LARGE SCALE GENOMIC DNA]</scope>
    <source>
        <strain evidence="2">KCTC 23314</strain>
    </source>
</reference>
<sequence>MALRWIANEAPISQRTLGLRPAQQVFDTAGLDPVAAQLAYRQWVSDAQDEQAPQPSPAMLRAASVWKRAHEVALAVSGSIGADQGRAQILASSEIS</sequence>
<name>A0ABQ3GA70_9BURK</name>
<evidence type="ECO:0000313" key="2">
    <source>
        <dbReference type="Proteomes" id="UP000626210"/>
    </source>
</evidence>
<evidence type="ECO:0000313" key="1">
    <source>
        <dbReference type="EMBL" id="GHC98447.1"/>
    </source>
</evidence>
<dbReference type="Proteomes" id="UP000626210">
    <property type="component" value="Unassembled WGS sequence"/>
</dbReference>
<gene>
    <name evidence="1" type="ORF">GCM10007320_54160</name>
</gene>
<dbReference type="RefSeq" id="WP_189689993.1">
    <property type="nucleotide sequence ID" value="NZ_BMYK01000026.1"/>
</dbReference>